<evidence type="ECO:0000259" key="1">
    <source>
        <dbReference type="Pfam" id="PF01755"/>
    </source>
</evidence>
<evidence type="ECO:0000313" key="2">
    <source>
        <dbReference type="EMBL" id="KAJ1971972.1"/>
    </source>
</evidence>
<accession>A0A9W8B207</accession>
<reference evidence="2" key="1">
    <citation type="submission" date="2022-07" db="EMBL/GenBank/DDBJ databases">
        <title>Phylogenomic reconstructions and comparative analyses of Kickxellomycotina fungi.</title>
        <authorList>
            <person name="Reynolds N.K."/>
            <person name="Stajich J.E."/>
            <person name="Barry K."/>
            <person name="Grigoriev I.V."/>
            <person name="Crous P."/>
            <person name="Smith M.E."/>
        </authorList>
    </citation>
    <scope>NUCLEOTIDE SEQUENCE</scope>
    <source>
        <strain evidence="2">RSA 567</strain>
    </source>
</reference>
<gene>
    <name evidence="2" type="ORF">H4R34_005564</name>
</gene>
<dbReference type="OrthoDB" id="47375at2759"/>
<comment type="caution">
    <text evidence="2">The sequence shown here is derived from an EMBL/GenBank/DDBJ whole genome shotgun (WGS) entry which is preliminary data.</text>
</comment>
<organism evidence="2 3">
    <name type="scientific">Dimargaris verticillata</name>
    <dbReference type="NCBI Taxonomy" id="2761393"/>
    <lineage>
        <taxon>Eukaryota</taxon>
        <taxon>Fungi</taxon>
        <taxon>Fungi incertae sedis</taxon>
        <taxon>Zoopagomycota</taxon>
        <taxon>Kickxellomycotina</taxon>
        <taxon>Dimargaritomycetes</taxon>
        <taxon>Dimargaritales</taxon>
        <taxon>Dimargaritaceae</taxon>
        <taxon>Dimargaris</taxon>
    </lineage>
</organism>
<dbReference type="EMBL" id="JANBQB010001187">
    <property type="protein sequence ID" value="KAJ1971972.1"/>
    <property type="molecule type" value="Genomic_DNA"/>
</dbReference>
<dbReference type="AlphaFoldDB" id="A0A9W8B207"/>
<dbReference type="InterPro" id="IPR002654">
    <property type="entry name" value="Glyco_trans_25"/>
</dbReference>
<proteinExistence type="predicted"/>
<name>A0A9W8B207_9FUNG</name>
<dbReference type="Pfam" id="PF01755">
    <property type="entry name" value="Glyco_transf_25"/>
    <property type="match status" value="1"/>
</dbReference>
<evidence type="ECO:0000313" key="3">
    <source>
        <dbReference type="Proteomes" id="UP001151582"/>
    </source>
</evidence>
<dbReference type="Proteomes" id="UP001151582">
    <property type="component" value="Unassembled WGS sequence"/>
</dbReference>
<protein>
    <recommendedName>
        <fullName evidence="1">Glycosyl transferase family 25 domain-containing protein</fullName>
    </recommendedName>
</protein>
<sequence length="221" mass="24669">MINLDSRTDRLAQMLELTSFLHLKVDRLRANTSQEAIDDNGNPSSHKACWTSHMRAYQEIVDNPTIHQALILEDDIDIEYDIHKLTPVAMDAVNRADPNWDMVYLGHCSGIERKKKVVNEAADIYPSFSPACTHGYAVSKLGAAKLLKLLRKFKDPIDVAIIDHIQNGDLQSYSRGRPLFSQYHNKVDWSDVNANGGLGTTGDSPTTSGRDRLDAFYAGIV</sequence>
<keyword evidence="3" id="KW-1185">Reference proteome</keyword>
<feature type="domain" description="Glycosyl transferase family 25" evidence="1">
    <location>
        <begin position="45"/>
        <end position="159"/>
    </location>
</feature>